<protein>
    <submittedName>
        <fullName evidence="4">Phosphate-binding protein</fullName>
    </submittedName>
</protein>
<accession>A0ABQ3VJW4</accession>
<dbReference type="CDD" id="cd13653">
    <property type="entry name" value="PBP2_phosphate_like_1"/>
    <property type="match status" value="1"/>
</dbReference>
<evidence type="ECO:0000313" key="5">
    <source>
        <dbReference type="Proteomes" id="UP000635565"/>
    </source>
</evidence>
<dbReference type="PROSITE" id="PS51257">
    <property type="entry name" value="PROKAR_LIPOPROTEIN"/>
    <property type="match status" value="1"/>
</dbReference>
<organism evidence="4 5">
    <name type="scientific">Dictyobacter formicarum</name>
    <dbReference type="NCBI Taxonomy" id="2778368"/>
    <lineage>
        <taxon>Bacteria</taxon>
        <taxon>Bacillati</taxon>
        <taxon>Chloroflexota</taxon>
        <taxon>Ktedonobacteria</taxon>
        <taxon>Ktedonobacterales</taxon>
        <taxon>Dictyobacteraceae</taxon>
        <taxon>Dictyobacter</taxon>
    </lineage>
</organism>
<dbReference type="SUPFAM" id="SSF53850">
    <property type="entry name" value="Periplasmic binding protein-like II"/>
    <property type="match status" value="1"/>
</dbReference>
<feature type="signal peptide" evidence="2">
    <location>
        <begin position="1"/>
        <end position="29"/>
    </location>
</feature>
<evidence type="ECO:0000259" key="3">
    <source>
        <dbReference type="Pfam" id="PF12849"/>
    </source>
</evidence>
<feature type="domain" description="PBP" evidence="3">
    <location>
        <begin position="49"/>
        <end position="277"/>
    </location>
</feature>
<dbReference type="Gene3D" id="3.40.190.10">
    <property type="entry name" value="Periplasmic binding protein-like II"/>
    <property type="match status" value="2"/>
</dbReference>
<reference evidence="4 5" key="1">
    <citation type="journal article" date="2021" name="Int. J. Syst. Evol. Microbiol.">
        <title>Reticulibacter mediterranei gen. nov., sp. nov., within the new family Reticulibacteraceae fam. nov., and Ktedonospora formicarum gen. nov., sp. nov., Ktedonobacter robiniae sp. nov., Dictyobacter formicarum sp. nov. and Dictyobacter arantiisoli sp. nov., belonging to the class Ktedonobacteria.</title>
        <authorList>
            <person name="Yabe S."/>
            <person name="Zheng Y."/>
            <person name="Wang C.M."/>
            <person name="Sakai Y."/>
            <person name="Abe K."/>
            <person name="Yokota A."/>
            <person name="Donadio S."/>
            <person name="Cavaletti L."/>
            <person name="Monciardini P."/>
        </authorList>
    </citation>
    <scope>NUCLEOTIDE SEQUENCE [LARGE SCALE GENOMIC DNA]</scope>
    <source>
        <strain evidence="4 5">SOSP1-9</strain>
    </source>
</reference>
<gene>
    <name evidence="4" type="ORF">KSZ_45160</name>
</gene>
<dbReference type="PANTHER" id="PTHR30570:SF4">
    <property type="entry name" value="PHOSPHATE-BINDING PROTEIN PSTS 1"/>
    <property type="match status" value="1"/>
</dbReference>
<dbReference type="InterPro" id="IPR024370">
    <property type="entry name" value="PBP_domain"/>
</dbReference>
<dbReference type="Pfam" id="PF12849">
    <property type="entry name" value="PBP_like_2"/>
    <property type="match status" value="1"/>
</dbReference>
<name>A0ABQ3VJW4_9CHLR</name>
<sequence length="308" mass="32772">MKLQWRLAFMLTALMVLSVLISACGNLDASQPDTTSSSGAAKKMGNLTCVQANLQITGSTALQPLAKDVAADYQQRCKGANITVGGGGSSTGLKNAQDGSSQIGNSDIFADKNIYPDLVDNQVAVVTFAIVINSDVKNISTLSSRQLQDIYAGKTKNWRELGGPDLPVVAVSRPAGSGTRVTFENYVLGQKETISGNPVANASGEVSTTVSQTAGSVSYIASDFARKNNLHVVKIDGVDGTEANVVNNSYKFWSIEHMYTRGQATGLAQAYIDYMKSPATETFRAQQGFLDITRMNQEALTAKTPKHS</sequence>
<dbReference type="InterPro" id="IPR050811">
    <property type="entry name" value="Phosphate_ABC_transporter"/>
</dbReference>
<evidence type="ECO:0000256" key="1">
    <source>
        <dbReference type="ARBA" id="ARBA00022729"/>
    </source>
</evidence>
<dbReference type="RefSeq" id="WP_201364145.1">
    <property type="nucleotide sequence ID" value="NZ_BNJJ01000013.1"/>
</dbReference>
<dbReference type="PANTHER" id="PTHR30570">
    <property type="entry name" value="PERIPLASMIC PHOSPHATE BINDING COMPONENT OF PHOSPHATE ABC TRANSPORTER"/>
    <property type="match status" value="1"/>
</dbReference>
<dbReference type="EMBL" id="BNJJ01000013">
    <property type="protein sequence ID" value="GHO86510.1"/>
    <property type="molecule type" value="Genomic_DNA"/>
</dbReference>
<proteinExistence type="predicted"/>
<feature type="chain" id="PRO_5046968056" evidence="2">
    <location>
        <begin position="30"/>
        <end position="308"/>
    </location>
</feature>
<comment type="caution">
    <text evidence="4">The sequence shown here is derived from an EMBL/GenBank/DDBJ whole genome shotgun (WGS) entry which is preliminary data.</text>
</comment>
<evidence type="ECO:0000256" key="2">
    <source>
        <dbReference type="SAM" id="SignalP"/>
    </source>
</evidence>
<keyword evidence="1 2" id="KW-0732">Signal</keyword>
<dbReference type="Proteomes" id="UP000635565">
    <property type="component" value="Unassembled WGS sequence"/>
</dbReference>
<evidence type="ECO:0000313" key="4">
    <source>
        <dbReference type="EMBL" id="GHO86510.1"/>
    </source>
</evidence>
<keyword evidence="5" id="KW-1185">Reference proteome</keyword>